<comment type="caution">
    <text evidence="4">The sequence shown here is derived from an EMBL/GenBank/DDBJ whole genome shotgun (WGS) entry which is preliminary data.</text>
</comment>
<proteinExistence type="predicted"/>
<dbReference type="SMART" id="SM00342">
    <property type="entry name" value="HTH_ARAC"/>
    <property type="match status" value="1"/>
</dbReference>
<gene>
    <name evidence="4" type="ORF">ACFOY7_07525</name>
</gene>
<keyword evidence="5" id="KW-1185">Reference proteome</keyword>
<dbReference type="Pfam" id="PF12833">
    <property type="entry name" value="HTH_18"/>
    <property type="match status" value="1"/>
</dbReference>
<dbReference type="Pfam" id="PF06719">
    <property type="entry name" value="AraC_N"/>
    <property type="match status" value="1"/>
</dbReference>
<evidence type="ECO:0000256" key="2">
    <source>
        <dbReference type="ARBA" id="ARBA00023163"/>
    </source>
</evidence>
<dbReference type="PANTHER" id="PTHR43436">
    <property type="entry name" value="ARAC-FAMILY TRANSCRIPTIONAL REGULATOR"/>
    <property type="match status" value="1"/>
</dbReference>
<dbReference type="Gene3D" id="1.10.10.60">
    <property type="entry name" value="Homeodomain-like"/>
    <property type="match status" value="2"/>
</dbReference>
<keyword evidence="2" id="KW-0804">Transcription</keyword>
<feature type="domain" description="HTH araC/xylS-type" evidence="3">
    <location>
        <begin position="197"/>
        <end position="295"/>
    </location>
</feature>
<keyword evidence="1" id="KW-0805">Transcription regulation</keyword>
<reference evidence="5" key="1">
    <citation type="journal article" date="2019" name="Int. J. Syst. Evol. Microbiol.">
        <title>The Global Catalogue of Microorganisms (GCM) 10K type strain sequencing project: providing services to taxonomists for standard genome sequencing and annotation.</title>
        <authorList>
            <consortium name="The Broad Institute Genomics Platform"/>
            <consortium name="The Broad Institute Genome Sequencing Center for Infectious Disease"/>
            <person name="Wu L."/>
            <person name="Ma J."/>
        </authorList>
    </citation>
    <scope>NUCLEOTIDE SEQUENCE [LARGE SCALE GENOMIC DNA]</scope>
    <source>
        <strain evidence="5">CCUG 37865</strain>
    </source>
</reference>
<dbReference type="InterPro" id="IPR009594">
    <property type="entry name" value="Tscrpt_reg_HTH_AraC_N"/>
</dbReference>
<dbReference type="InterPro" id="IPR018060">
    <property type="entry name" value="HTH_AraC"/>
</dbReference>
<dbReference type="RefSeq" id="WP_390252059.1">
    <property type="nucleotide sequence ID" value="NZ_JBHSDT010000004.1"/>
</dbReference>
<protein>
    <submittedName>
        <fullName evidence="4">AraC family transcriptional regulator</fullName>
    </submittedName>
</protein>
<dbReference type="EMBL" id="JBHSDT010000004">
    <property type="protein sequence ID" value="MFC4402921.1"/>
    <property type="molecule type" value="Genomic_DNA"/>
</dbReference>
<dbReference type="PANTHER" id="PTHR43436:SF1">
    <property type="entry name" value="TRANSCRIPTIONAL REGULATORY PROTEIN"/>
    <property type="match status" value="1"/>
</dbReference>
<sequence>MIDTRLIDQQNELAQRIERFCEEDGIHPTAIPSLHFIRASDRSDPIHSIHEPAICIVAQGSKLVMLAQDVYQYDPAHYLVVSIDLPITGEIIEATPDKPYLCLRLDFEPQQIFNIISASEQTFAEKTESKPGLFVNKMQSSLLDPVLRLVQLLDTPEDLAILSPLIIREILYRILQDKQGDSVKQIAVTGGPAQRIGEVIEHIKKDYDKTLRIEELAKTANMSASSLHYHFKKVTRLSPIQYQKQLRLQEARRLMLLGELDAANAGFSVGYESPSQFSREYSRMFGMPPVKDINRIIGNR</sequence>
<accession>A0ABV8WSS1</accession>
<evidence type="ECO:0000259" key="3">
    <source>
        <dbReference type="PROSITE" id="PS01124"/>
    </source>
</evidence>
<evidence type="ECO:0000313" key="4">
    <source>
        <dbReference type="EMBL" id="MFC4402921.1"/>
    </source>
</evidence>
<dbReference type="InterPro" id="IPR009057">
    <property type="entry name" value="Homeodomain-like_sf"/>
</dbReference>
<name>A0ABV8WSS1_9BACI</name>
<dbReference type="PROSITE" id="PS01124">
    <property type="entry name" value="HTH_ARAC_FAMILY_2"/>
    <property type="match status" value="1"/>
</dbReference>
<organism evidence="4 5">
    <name type="scientific">Gracilibacillus xinjiangensis</name>
    <dbReference type="NCBI Taxonomy" id="1193282"/>
    <lineage>
        <taxon>Bacteria</taxon>
        <taxon>Bacillati</taxon>
        <taxon>Bacillota</taxon>
        <taxon>Bacilli</taxon>
        <taxon>Bacillales</taxon>
        <taxon>Bacillaceae</taxon>
        <taxon>Gracilibacillus</taxon>
    </lineage>
</organism>
<evidence type="ECO:0000256" key="1">
    <source>
        <dbReference type="ARBA" id="ARBA00023015"/>
    </source>
</evidence>
<evidence type="ECO:0000313" key="5">
    <source>
        <dbReference type="Proteomes" id="UP001595882"/>
    </source>
</evidence>
<dbReference type="Proteomes" id="UP001595882">
    <property type="component" value="Unassembled WGS sequence"/>
</dbReference>
<dbReference type="SUPFAM" id="SSF46689">
    <property type="entry name" value="Homeodomain-like"/>
    <property type="match status" value="2"/>
</dbReference>